<reference evidence="2 3" key="1">
    <citation type="journal article" date="2020" name="Nature">
        <title>Six reference-quality genomes reveal evolution of bat adaptations.</title>
        <authorList>
            <person name="Jebb D."/>
            <person name="Huang Z."/>
            <person name="Pippel M."/>
            <person name="Hughes G.M."/>
            <person name="Lavrichenko K."/>
            <person name="Devanna P."/>
            <person name="Winkler S."/>
            <person name="Jermiin L.S."/>
            <person name="Skirmuntt E.C."/>
            <person name="Katzourakis A."/>
            <person name="Burkitt-Gray L."/>
            <person name="Ray D.A."/>
            <person name="Sullivan K.A.M."/>
            <person name="Roscito J.G."/>
            <person name="Kirilenko B.M."/>
            <person name="Davalos L.M."/>
            <person name="Corthals A.P."/>
            <person name="Power M.L."/>
            <person name="Jones G."/>
            <person name="Ransome R.D."/>
            <person name="Dechmann D.K.N."/>
            <person name="Locatelli A.G."/>
            <person name="Puechmaille S.J."/>
            <person name="Fedrigo O."/>
            <person name="Jarvis E.D."/>
            <person name="Hiller M."/>
            <person name="Vernes S.C."/>
            <person name="Myers E.W."/>
            <person name="Teeling E.C."/>
        </authorList>
    </citation>
    <scope>NUCLEOTIDE SEQUENCE [LARGE SCALE GENOMIC DNA]</scope>
    <source>
        <strain evidence="2">MPipKuh1</strain>
        <tissue evidence="2">Flight muscle</tissue>
    </source>
</reference>
<keyword evidence="3" id="KW-1185">Reference proteome</keyword>
<gene>
    <name evidence="2" type="ORF">mPipKuh1_009071</name>
</gene>
<proteinExistence type="predicted"/>
<protein>
    <submittedName>
        <fullName evidence="2">Uncharacterized protein</fullName>
    </submittedName>
</protein>
<evidence type="ECO:0000256" key="1">
    <source>
        <dbReference type="SAM" id="MobiDB-lite"/>
    </source>
</evidence>
<feature type="region of interest" description="Disordered" evidence="1">
    <location>
        <begin position="25"/>
        <end position="96"/>
    </location>
</feature>
<name>A0A7J7UG73_PIPKU</name>
<evidence type="ECO:0000313" key="3">
    <source>
        <dbReference type="Proteomes" id="UP000558488"/>
    </source>
</evidence>
<accession>A0A7J7UG73</accession>
<dbReference type="AlphaFoldDB" id="A0A7J7UG73"/>
<sequence length="138" mass="15084">MYPQGSWLLGKKNKKTPACACMHTHTHTHTHTPQVCPSQKGKGKLRPREEWPLAQDQTARERKKATPRPHGPEPNAPPNRKGPEWPKPASRMPRVKVAASGHQWFLAHSELVEGQTLGAAGGGRPSVALSLPSGLLTF</sequence>
<dbReference type="Proteomes" id="UP000558488">
    <property type="component" value="Unassembled WGS sequence"/>
</dbReference>
<dbReference type="EMBL" id="JACAGB010000020">
    <property type="protein sequence ID" value="KAF6311873.1"/>
    <property type="molecule type" value="Genomic_DNA"/>
</dbReference>
<organism evidence="2 3">
    <name type="scientific">Pipistrellus kuhlii</name>
    <name type="common">Kuhl's pipistrelle</name>
    <dbReference type="NCBI Taxonomy" id="59472"/>
    <lineage>
        <taxon>Eukaryota</taxon>
        <taxon>Metazoa</taxon>
        <taxon>Chordata</taxon>
        <taxon>Craniata</taxon>
        <taxon>Vertebrata</taxon>
        <taxon>Euteleostomi</taxon>
        <taxon>Mammalia</taxon>
        <taxon>Eutheria</taxon>
        <taxon>Laurasiatheria</taxon>
        <taxon>Chiroptera</taxon>
        <taxon>Yangochiroptera</taxon>
        <taxon>Vespertilionidae</taxon>
        <taxon>Pipistrellus</taxon>
    </lineage>
</organism>
<comment type="caution">
    <text evidence="2">The sequence shown here is derived from an EMBL/GenBank/DDBJ whole genome shotgun (WGS) entry which is preliminary data.</text>
</comment>
<evidence type="ECO:0000313" key="2">
    <source>
        <dbReference type="EMBL" id="KAF6311873.1"/>
    </source>
</evidence>